<dbReference type="Gene3D" id="3.20.20.80">
    <property type="entry name" value="Glycosidases"/>
    <property type="match status" value="1"/>
</dbReference>
<dbReference type="AlphaFoldDB" id="A0A5C6BYJ9"/>
<evidence type="ECO:0000256" key="5">
    <source>
        <dbReference type="ARBA" id="ARBA00022676"/>
    </source>
</evidence>
<feature type="compositionally biased region" description="Low complexity" evidence="11">
    <location>
        <begin position="113"/>
        <end position="126"/>
    </location>
</feature>
<feature type="compositionally biased region" description="Polar residues" evidence="11">
    <location>
        <begin position="103"/>
        <end position="112"/>
    </location>
</feature>
<keyword evidence="5 10" id="KW-0328">Glycosyltransferase</keyword>
<dbReference type="PANTHER" id="PTHR32438">
    <property type="entry name" value="4-ALPHA-GLUCANOTRANSFERASE DPE1, CHLOROPLASTIC/AMYLOPLASTIC"/>
    <property type="match status" value="1"/>
</dbReference>
<name>A0A5C6BYJ9_9BACT</name>
<evidence type="ECO:0000313" key="12">
    <source>
        <dbReference type="EMBL" id="TWU16968.1"/>
    </source>
</evidence>
<dbReference type="GO" id="GO:0004134">
    <property type="term" value="F:4-alpha-glucanotransferase activity"/>
    <property type="evidence" value="ECO:0007669"/>
    <property type="project" value="UniProtKB-EC"/>
</dbReference>
<keyword evidence="7 10" id="KW-0119">Carbohydrate metabolism</keyword>
<dbReference type="InterPro" id="IPR017853">
    <property type="entry name" value="GH"/>
</dbReference>
<organism evidence="12 13">
    <name type="scientific">Allorhodopirellula heiligendammensis</name>
    <dbReference type="NCBI Taxonomy" id="2714739"/>
    <lineage>
        <taxon>Bacteria</taxon>
        <taxon>Pseudomonadati</taxon>
        <taxon>Planctomycetota</taxon>
        <taxon>Planctomycetia</taxon>
        <taxon>Pirellulales</taxon>
        <taxon>Pirellulaceae</taxon>
        <taxon>Allorhodopirellula</taxon>
    </lineage>
</organism>
<dbReference type="GO" id="GO:0005975">
    <property type="term" value="P:carbohydrate metabolic process"/>
    <property type="evidence" value="ECO:0007669"/>
    <property type="project" value="InterPro"/>
</dbReference>
<dbReference type="EMBL" id="SJPU01000002">
    <property type="protein sequence ID" value="TWU16968.1"/>
    <property type="molecule type" value="Genomic_DNA"/>
</dbReference>
<dbReference type="Pfam" id="PF02446">
    <property type="entry name" value="Glyco_hydro_77"/>
    <property type="match status" value="1"/>
</dbReference>
<sequence length="531" mass="59345">MRFASSELIDFDTHAMKFPRSSGVLLHITSLPGEPGTGDLGEQAYRFVDFLAAAGQKVWQILPLSPPAEGNSPYSAYSAFAGNPLMISLPQLIHDDLLTANDLSQASPAPTQSDATTAMPAPTSPASQRHCDFAAAAVHKEAALCIAFERFQNTASHPLRAPLLAFCKKQAKWLDEFSRFEALMRRLGDATWTNWPPELVTRQPAALSQWDEELAEAIQYSKFKQFVFDRQWHALKRYAGEHNVQICGDMPIFVAHESADVWANQTLFAVDETGNPTLVAGVPPDYFSKTGQLWGNPQYDWDALEKTHYRWWTERFGEAMRQFDLLRVDHFRGFEAYWAVPATARTAVSGAWKKGPGAKPFDAAREELGELPFIAEDLGLITEEVHQLREQLGFPGMRVLQFGFDQMEDDFHRPNTFPEDSIAYTGTHDNDTLVGWLKKREPSSPDPLAEWIATHEHPPGEQVHWQLIDAVLQSPSSIAIVPMQDLLGLDNAARMNIPGQAAGNWTWRMDDTSLNAALADKLKSMTQRAGR</sequence>
<dbReference type="Proteomes" id="UP000319908">
    <property type="component" value="Unassembled WGS sequence"/>
</dbReference>
<comment type="catalytic activity">
    <reaction evidence="1 10">
        <text>Transfers a segment of a (1-&gt;4)-alpha-D-glucan to a new position in an acceptor, which may be glucose or a (1-&gt;4)-alpha-D-glucan.</text>
        <dbReference type="EC" id="2.4.1.25"/>
    </reaction>
</comment>
<evidence type="ECO:0000256" key="4">
    <source>
        <dbReference type="ARBA" id="ARBA00020295"/>
    </source>
</evidence>
<evidence type="ECO:0000256" key="7">
    <source>
        <dbReference type="ARBA" id="ARBA00023277"/>
    </source>
</evidence>
<evidence type="ECO:0000256" key="11">
    <source>
        <dbReference type="SAM" id="MobiDB-lite"/>
    </source>
</evidence>
<evidence type="ECO:0000313" key="13">
    <source>
        <dbReference type="Proteomes" id="UP000319908"/>
    </source>
</evidence>
<evidence type="ECO:0000256" key="10">
    <source>
        <dbReference type="RuleBase" id="RU361207"/>
    </source>
</evidence>
<dbReference type="InterPro" id="IPR003385">
    <property type="entry name" value="Glyco_hydro_77"/>
</dbReference>
<dbReference type="EC" id="2.4.1.25" evidence="3 10"/>
<evidence type="ECO:0000256" key="9">
    <source>
        <dbReference type="ARBA" id="ARBA00031501"/>
    </source>
</evidence>
<evidence type="ECO:0000256" key="8">
    <source>
        <dbReference type="ARBA" id="ARBA00031423"/>
    </source>
</evidence>
<evidence type="ECO:0000256" key="1">
    <source>
        <dbReference type="ARBA" id="ARBA00000439"/>
    </source>
</evidence>
<proteinExistence type="inferred from homology"/>
<evidence type="ECO:0000256" key="6">
    <source>
        <dbReference type="ARBA" id="ARBA00022679"/>
    </source>
</evidence>
<comment type="similarity">
    <text evidence="2 10">Belongs to the disproportionating enzyme family.</text>
</comment>
<reference evidence="12 13" key="1">
    <citation type="journal article" date="2020" name="Antonie Van Leeuwenhoek">
        <title>Rhodopirellula heiligendammensis sp. nov., Rhodopirellula pilleata sp. nov., and Rhodopirellula solitaria sp. nov. isolated from natural or artificial marine surfaces in Northern Germany and California, USA, and emended description of the genus Rhodopirellula.</title>
        <authorList>
            <person name="Kallscheuer N."/>
            <person name="Wiegand S."/>
            <person name="Jogler M."/>
            <person name="Boedeker C."/>
            <person name="Peeters S.H."/>
            <person name="Rast P."/>
            <person name="Heuer A."/>
            <person name="Jetten M.S.M."/>
            <person name="Rohde M."/>
            <person name="Jogler C."/>
        </authorList>
    </citation>
    <scope>NUCLEOTIDE SEQUENCE [LARGE SCALE GENOMIC DNA]</scope>
    <source>
        <strain evidence="12 13">Poly21</strain>
    </source>
</reference>
<evidence type="ECO:0000256" key="2">
    <source>
        <dbReference type="ARBA" id="ARBA00005684"/>
    </source>
</evidence>
<accession>A0A5C6BYJ9</accession>
<gene>
    <name evidence="12" type="primary">malQ</name>
    <name evidence="12" type="ORF">Poly21_41770</name>
</gene>
<feature type="region of interest" description="Disordered" evidence="11">
    <location>
        <begin position="103"/>
        <end position="126"/>
    </location>
</feature>
<dbReference type="PANTHER" id="PTHR32438:SF5">
    <property type="entry name" value="4-ALPHA-GLUCANOTRANSFERASE DPE1, CHLOROPLASTIC_AMYLOPLASTIC"/>
    <property type="match status" value="1"/>
</dbReference>
<keyword evidence="13" id="KW-1185">Reference proteome</keyword>
<comment type="caution">
    <text evidence="12">The sequence shown here is derived from an EMBL/GenBank/DDBJ whole genome shotgun (WGS) entry which is preliminary data.</text>
</comment>
<dbReference type="SUPFAM" id="SSF51445">
    <property type="entry name" value="(Trans)glycosidases"/>
    <property type="match status" value="1"/>
</dbReference>
<dbReference type="NCBIfam" id="NF011080">
    <property type="entry name" value="PRK14508.1-3"/>
    <property type="match status" value="1"/>
</dbReference>
<dbReference type="NCBIfam" id="TIGR00217">
    <property type="entry name" value="malQ"/>
    <property type="match status" value="1"/>
</dbReference>
<keyword evidence="6 10" id="KW-0808">Transferase</keyword>
<evidence type="ECO:0000256" key="3">
    <source>
        <dbReference type="ARBA" id="ARBA00012560"/>
    </source>
</evidence>
<protein>
    <recommendedName>
        <fullName evidence="4 10">4-alpha-glucanotransferase</fullName>
        <ecNumber evidence="3 10">2.4.1.25</ecNumber>
    </recommendedName>
    <alternativeName>
        <fullName evidence="8 10">Amylomaltase</fullName>
    </alternativeName>
    <alternativeName>
        <fullName evidence="9 10">Disproportionating enzyme</fullName>
    </alternativeName>
</protein>